<keyword evidence="2" id="KW-1185">Reference proteome</keyword>
<dbReference type="Proteomes" id="UP000000529">
    <property type="component" value="Chromosome"/>
</dbReference>
<sequence length="66" mass="7419">MTPLRIRINQNDNKADRKLAHLLNLHGKTKLLDSLMQKRHYKLASLAIGALITSGKGSIGLRWPKC</sequence>
<name>Q6MCD9_PARUW</name>
<dbReference type="HOGENOM" id="CLU_2827278_0_0_0"/>
<accession>Q6MCD9</accession>
<evidence type="ECO:0000313" key="2">
    <source>
        <dbReference type="Proteomes" id="UP000000529"/>
    </source>
</evidence>
<dbReference type="RefSeq" id="WP_011175586.1">
    <property type="nucleotide sequence ID" value="NC_005861.2"/>
</dbReference>
<evidence type="ECO:0000313" key="1">
    <source>
        <dbReference type="EMBL" id="CAF23760.1"/>
    </source>
</evidence>
<proteinExistence type="predicted"/>
<dbReference type="AlphaFoldDB" id="Q6MCD9"/>
<organism evidence="1 2">
    <name type="scientific">Protochlamydia amoebophila (strain UWE25)</name>
    <dbReference type="NCBI Taxonomy" id="264201"/>
    <lineage>
        <taxon>Bacteria</taxon>
        <taxon>Pseudomonadati</taxon>
        <taxon>Chlamydiota</taxon>
        <taxon>Chlamydiia</taxon>
        <taxon>Parachlamydiales</taxon>
        <taxon>Parachlamydiaceae</taxon>
        <taxon>Candidatus Protochlamydia</taxon>
    </lineage>
</organism>
<protein>
    <submittedName>
        <fullName evidence="1">Uncharacterized protein</fullName>
    </submittedName>
</protein>
<gene>
    <name evidence="1" type="ORF">PC_RS04980</name>
</gene>
<dbReference type="KEGG" id="pcu:PC_RS04980"/>
<reference evidence="1 2" key="1">
    <citation type="journal article" date="2004" name="Science">
        <title>Illuminating the evolutionary history of chlamydiae.</title>
        <authorList>
            <person name="Horn M."/>
            <person name="Collingro A."/>
            <person name="Schmitz-Esser S."/>
            <person name="Beier C.L."/>
            <person name="Purkhold U."/>
            <person name="Fartmann B."/>
            <person name="Brandt P."/>
            <person name="Nyakatura G.J."/>
            <person name="Droege M."/>
            <person name="Frishman D."/>
            <person name="Rattei T."/>
            <person name="Mewes H."/>
            <person name="Wagner M."/>
        </authorList>
    </citation>
    <scope>NUCLEOTIDE SEQUENCE [LARGE SCALE GENOMIC DNA]</scope>
    <source>
        <strain evidence="1 2">UWE25</strain>
    </source>
</reference>
<dbReference type="EMBL" id="BX908798">
    <property type="protein sequence ID" value="CAF23760.1"/>
    <property type="molecule type" value="Genomic_DNA"/>
</dbReference>